<evidence type="ECO:0000313" key="1">
    <source>
        <dbReference type="EMBL" id="KAK8387516.1"/>
    </source>
</evidence>
<dbReference type="Proteomes" id="UP001487740">
    <property type="component" value="Unassembled WGS sequence"/>
</dbReference>
<proteinExistence type="predicted"/>
<protein>
    <submittedName>
        <fullName evidence="1">Uncharacterized protein</fullName>
    </submittedName>
</protein>
<reference evidence="1 2" key="1">
    <citation type="submission" date="2023-03" db="EMBL/GenBank/DDBJ databases">
        <title>High-quality genome of Scylla paramamosain provides insights in environmental adaptation.</title>
        <authorList>
            <person name="Zhang L."/>
        </authorList>
    </citation>
    <scope>NUCLEOTIDE SEQUENCE [LARGE SCALE GENOMIC DNA]</scope>
    <source>
        <strain evidence="1">LZ_2023a</strain>
        <tissue evidence="1">Muscle</tissue>
    </source>
</reference>
<dbReference type="AlphaFoldDB" id="A0AAW0TLJ1"/>
<gene>
    <name evidence="1" type="ORF">O3P69_018210</name>
</gene>
<comment type="caution">
    <text evidence="1">The sequence shown here is derived from an EMBL/GenBank/DDBJ whole genome shotgun (WGS) entry which is preliminary data.</text>
</comment>
<accession>A0AAW0TLJ1</accession>
<evidence type="ECO:0000313" key="2">
    <source>
        <dbReference type="Proteomes" id="UP001487740"/>
    </source>
</evidence>
<sequence length="116" mass="12866">MNHEELDDAKWFCNKCLPQSTAPALAPASAPAPALQASINMREDSLYPVLSPLSPPASTDMDNEISLCDPTPMDIDVLDHIIGNIVEKSSRQRHAKRTNSIGYSYNVKQKETEWIN</sequence>
<dbReference type="EMBL" id="JARAKH010000030">
    <property type="protein sequence ID" value="KAK8387516.1"/>
    <property type="molecule type" value="Genomic_DNA"/>
</dbReference>
<keyword evidence="2" id="KW-1185">Reference proteome</keyword>
<organism evidence="1 2">
    <name type="scientific">Scylla paramamosain</name>
    <name type="common">Mud crab</name>
    <dbReference type="NCBI Taxonomy" id="85552"/>
    <lineage>
        <taxon>Eukaryota</taxon>
        <taxon>Metazoa</taxon>
        <taxon>Ecdysozoa</taxon>
        <taxon>Arthropoda</taxon>
        <taxon>Crustacea</taxon>
        <taxon>Multicrustacea</taxon>
        <taxon>Malacostraca</taxon>
        <taxon>Eumalacostraca</taxon>
        <taxon>Eucarida</taxon>
        <taxon>Decapoda</taxon>
        <taxon>Pleocyemata</taxon>
        <taxon>Brachyura</taxon>
        <taxon>Eubrachyura</taxon>
        <taxon>Portunoidea</taxon>
        <taxon>Portunidae</taxon>
        <taxon>Portuninae</taxon>
        <taxon>Scylla</taxon>
    </lineage>
</organism>
<name>A0AAW0TLJ1_SCYPA</name>